<keyword evidence="2" id="KW-1185">Reference proteome</keyword>
<evidence type="ECO:0000313" key="2">
    <source>
        <dbReference type="Proteomes" id="UP001152755"/>
    </source>
</evidence>
<sequence length="46" mass="4659">MSSSVPGPVIDALAGGGRRELSLPALPPDVRTLAIVRGALAAFVMK</sequence>
<comment type="caution">
    <text evidence="1">The sequence shown here is derived from an EMBL/GenBank/DDBJ whole genome shotgun (WGS) entry which is preliminary data.</text>
</comment>
<dbReference type="RefSeq" id="WP_332519288.1">
    <property type="nucleotide sequence ID" value="NZ_JANRHA010000002.1"/>
</dbReference>
<protein>
    <submittedName>
        <fullName evidence="1">Uncharacterized protein</fullName>
    </submittedName>
</protein>
<organism evidence="1 2">
    <name type="scientific">Speluncibacter jeojiensis</name>
    <dbReference type="NCBI Taxonomy" id="2710754"/>
    <lineage>
        <taxon>Bacteria</taxon>
        <taxon>Bacillati</taxon>
        <taxon>Actinomycetota</taxon>
        <taxon>Actinomycetes</taxon>
        <taxon>Mycobacteriales</taxon>
        <taxon>Speluncibacteraceae</taxon>
        <taxon>Speluncibacter</taxon>
    </lineage>
</organism>
<gene>
    <name evidence="1" type="ORF">NVS88_04325</name>
</gene>
<evidence type="ECO:0000313" key="1">
    <source>
        <dbReference type="EMBL" id="MDG3013781.1"/>
    </source>
</evidence>
<name>A0A9X4LY73_9ACTN</name>
<dbReference type="Proteomes" id="UP001152755">
    <property type="component" value="Unassembled WGS sequence"/>
</dbReference>
<dbReference type="AlphaFoldDB" id="A0A9X4LY73"/>
<dbReference type="EMBL" id="JANRHA010000002">
    <property type="protein sequence ID" value="MDG3013781.1"/>
    <property type="molecule type" value="Genomic_DNA"/>
</dbReference>
<proteinExistence type="predicted"/>
<reference evidence="1" key="1">
    <citation type="submission" date="2022-08" db="EMBL/GenBank/DDBJ databases">
        <title>Genome analysis of Corynebacteriales strain.</title>
        <authorList>
            <person name="Lee S.D."/>
        </authorList>
    </citation>
    <scope>NUCLEOTIDE SEQUENCE</scope>
    <source>
        <strain evidence="1">D3-21</strain>
    </source>
</reference>
<accession>A0A9X4LY73</accession>